<dbReference type="EMBL" id="BARS01015439">
    <property type="protein sequence ID" value="GAF90475.1"/>
    <property type="molecule type" value="Genomic_DNA"/>
</dbReference>
<proteinExistence type="predicted"/>
<dbReference type="AlphaFoldDB" id="X0UPU8"/>
<accession>X0UPU8</accession>
<feature type="non-terminal residue" evidence="1">
    <location>
        <position position="131"/>
    </location>
</feature>
<dbReference type="InterPro" id="IPR011101">
    <property type="entry name" value="DUF5131"/>
</dbReference>
<comment type="caution">
    <text evidence="1">The sequence shown here is derived from an EMBL/GenBank/DDBJ whole genome shotgun (WGS) entry which is preliminary data.</text>
</comment>
<name>X0UPU8_9ZZZZ</name>
<evidence type="ECO:0000313" key="1">
    <source>
        <dbReference type="EMBL" id="GAF90475.1"/>
    </source>
</evidence>
<evidence type="ECO:0008006" key="2">
    <source>
        <dbReference type="Google" id="ProtNLM"/>
    </source>
</evidence>
<protein>
    <recommendedName>
        <fullName evidence="2">DUF5131 family protein</fullName>
    </recommendedName>
</protein>
<sequence length="131" mass="15118">MMGTRMFKSVTRTWNPWTGCDHGCTYCWARDLATGRLQRSSKYMAGFNPRFHPTALDVKFRPGEFVFVVSMGDLWGSWVPVYAIEAILEVIRRFPKTDFLLQTKNPARYLEFDLPHNVYAGVTIESDVPHP</sequence>
<gene>
    <name evidence="1" type="ORF">S01H1_25547</name>
</gene>
<organism evidence="1">
    <name type="scientific">marine sediment metagenome</name>
    <dbReference type="NCBI Taxonomy" id="412755"/>
    <lineage>
        <taxon>unclassified sequences</taxon>
        <taxon>metagenomes</taxon>
        <taxon>ecological metagenomes</taxon>
    </lineage>
</organism>
<reference evidence="1" key="1">
    <citation type="journal article" date="2014" name="Front. Microbiol.">
        <title>High frequency of phylogenetically diverse reductive dehalogenase-homologous genes in deep subseafloor sedimentary metagenomes.</title>
        <authorList>
            <person name="Kawai M."/>
            <person name="Futagami T."/>
            <person name="Toyoda A."/>
            <person name="Takaki Y."/>
            <person name="Nishi S."/>
            <person name="Hori S."/>
            <person name="Arai W."/>
            <person name="Tsubouchi T."/>
            <person name="Morono Y."/>
            <person name="Uchiyama I."/>
            <person name="Ito T."/>
            <person name="Fujiyama A."/>
            <person name="Inagaki F."/>
            <person name="Takami H."/>
        </authorList>
    </citation>
    <scope>NUCLEOTIDE SEQUENCE</scope>
    <source>
        <strain evidence="1">Expedition CK06-06</strain>
    </source>
</reference>
<dbReference type="Pfam" id="PF07505">
    <property type="entry name" value="DUF5131"/>
    <property type="match status" value="1"/>
</dbReference>